<proteinExistence type="predicted"/>
<accession>A0ABY9X584</accession>
<dbReference type="InterPro" id="IPR013783">
    <property type="entry name" value="Ig-like_fold"/>
</dbReference>
<gene>
    <name evidence="1" type="ORF">F0U60_45045</name>
</gene>
<reference evidence="1 2" key="1">
    <citation type="submission" date="2019-08" db="EMBL/GenBank/DDBJ databases">
        <title>Archangium and Cystobacter genomes.</title>
        <authorList>
            <person name="Chen I.-C.K."/>
            <person name="Wielgoss S."/>
        </authorList>
    </citation>
    <scope>NUCLEOTIDE SEQUENCE [LARGE SCALE GENOMIC DNA]</scope>
    <source>
        <strain evidence="1 2">Cbm 6</strain>
    </source>
</reference>
<dbReference type="InterPro" id="IPR037293">
    <property type="entry name" value="Gal_Oxidase_central_sf"/>
</dbReference>
<dbReference type="SMART" id="SM00612">
    <property type="entry name" value="Kelch"/>
    <property type="match status" value="11"/>
</dbReference>
<dbReference type="SUPFAM" id="SSF117281">
    <property type="entry name" value="Kelch motif"/>
    <property type="match status" value="2"/>
</dbReference>
<dbReference type="Proteomes" id="UP001611383">
    <property type="component" value="Chromosome"/>
</dbReference>
<dbReference type="SUPFAM" id="SSF50965">
    <property type="entry name" value="Galactose oxidase, central domain"/>
    <property type="match status" value="1"/>
</dbReference>
<dbReference type="InterPro" id="IPR011043">
    <property type="entry name" value="Gal_Oxase/kelch_b-propeller"/>
</dbReference>
<dbReference type="InterPro" id="IPR006652">
    <property type="entry name" value="Kelch_1"/>
</dbReference>
<dbReference type="Gene3D" id="2.60.40.10">
    <property type="entry name" value="Immunoglobulins"/>
    <property type="match status" value="1"/>
</dbReference>
<evidence type="ECO:0000313" key="2">
    <source>
        <dbReference type="Proteomes" id="UP001611383"/>
    </source>
</evidence>
<dbReference type="PROSITE" id="PS51257">
    <property type="entry name" value="PROKAR_LIPOPROTEIN"/>
    <property type="match status" value="1"/>
</dbReference>
<dbReference type="RefSeq" id="WP_395809666.1">
    <property type="nucleotide sequence ID" value="NZ_CP043494.1"/>
</dbReference>
<dbReference type="PANTHER" id="PTHR45632:SF17">
    <property type="entry name" value="KELCH-LIKE PROTEIN 31"/>
    <property type="match status" value="1"/>
</dbReference>
<keyword evidence="2" id="KW-1185">Reference proteome</keyword>
<dbReference type="EMBL" id="CP043494">
    <property type="protein sequence ID" value="WNG50510.1"/>
    <property type="molecule type" value="Genomic_DNA"/>
</dbReference>
<organism evidence="1 2">
    <name type="scientific">Archangium minus</name>
    <dbReference type="NCBI Taxonomy" id="83450"/>
    <lineage>
        <taxon>Bacteria</taxon>
        <taxon>Pseudomonadati</taxon>
        <taxon>Myxococcota</taxon>
        <taxon>Myxococcia</taxon>
        <taxon>Myxococcales</taxon>
        <taxon>Cystobacterineae</taxon>
        <taxon>Archangiaceae</taxon>
        <taxon>Archangium</taxon>
    </lineage>
</organism>
<dbReference type="Pfam" id="PF01344">
    <property type="entry name" value="Kelch_1"/>
    <property type="match status" value="1"/>
</dbReference>
<dbReference type="InterPro" id="IPR015915">
    <property type="entry name" value="Kelch-typ_b-propeller"/>
</dbReference>
<protein>
    <submittedName>
        <fullName evidence="1">Kelch-like protein</fullName>
    </submittedName>
</protein>
<sequence>MYQRGTRLLPWLVAAWMVIVSGCRPDQPTEQVGAARVVGRLEQASPASDVRRVTVALTAPDLNAPRTLELTQVEGEWSGTLSGIPAGEGRTFSAEGFGSDGSKTYEGQVSGVTILSGQTVEVILSLRRLNTAPRVASVTATPSTVKVGETSTLAVTASDEDGDALAYQWSASGCSGTWGDATSATARFTPEALPPGGSCDCHLSVAVSDEHGGLAHGTQSLCVETEKYAPEVVSSSQSSSFVPQSGTVTLRVEARDPQDSALSFTWEASQGTPGTPTNTATTSEVVWTVPECVSGEKPVTLTATVSNTWGLSTSRAFTIRGAPGCLPSNSWSAVGGLSWTRQHHTATLLPSGRVLVIGGEFIPDNDVRLTEVYDPATKLSLLGGQLVEKRKYHTATLLPSGKVLVAGGETASAELYDPETRTSTPTGSMAEFRAAHTATLLPSGKVLVVGGRGSLNESLLTAELYDPATGTWSPAGFLAEPHSGHTATLLPSGQVLVAGGMTTAVELYDPQTGAWTSTSPLDVARFWHSAALLPSGKVLVMGGEVEGMMLSLETAQLYDPTTGTWSATGSMGYRRSRMMATVLESGQVLVVGGDGGTIGTWNAELYDPETGTWTSAGRLITGRYGGGTMTLLPSGTVLVLGGSSGLFYAEMYDPATGTWSATTTPDIGTRYARVATLLPSGKVLLTGGIYTTRLYDPATRSFSYAGEMDARGDHTATLLPSGKVLVAGGTLDFSQPGPRLYEPETRTWRFAAPLATSRKGGLTATLLHSGKVLVAGGETDTAELYDPATDTWTPTGKMNASRYKHTATLLPSGKVLVIGGGWSSTELYDPATNTWTPAAPLKEYLSGHTATLLPSGKVMVKGSKTLDLYDPETDTWTTVFEFSESNNRVGDSVTLLPSGKVLMIGGARSLAESVALYDPETGTWTYAEDAGRLRNGVMGHSATLLPSGQVLLMNGIGSAMAPAMLYNP</sequence>
<dbReference type="Gene3D" id="2.130.10.80">
    <property type="entry name" value="Galactose oxidase/kelch, beta-propeller"/>
    <property type="match status" value="8"/>
</dbReference>
<dbReference type="PANTHER" id="PTHR45632">
    <property type="entry name" value="LD33804P"/>
    <property type="match status" value="1"/>
</dbReference>
<evidence type="ECO:0000313" key="1">
    <source>
        <dbReference type="EMBL" id="WNG50510.1"/>
    </source>
</evidence>
<name>A0ABY9X584_9BACT</name>